<keyword evidence="1" id="KW-1133">Transmembrane helix</keyword>
<evidence type="ECO:0000313" key="3">
    <source>
        <dbReference type="WBParaSite" id="SSTP_0000926100.1"/>
    </source>
</evidence>
<sequence>MFYWLIRKKISLYIILLITFLITLYKFYYNVEDDKNYLNGLLYYNKENTKHIDKLCSVTFKNTCYSVVDHIFDDGNVERIIVINEDFRFLETSVQIIKPEGYNFFTSNTKLWKVNHSYIIGDYIIMLATMPFIIPTISPSLNTKGNLLEIGLGGGSLSMFLHTKYNNLNITISEIEEKMILIARKYFDVYHDSQNFHIKHEDGIKTIENSVLSKTIYDVIILDACGTDDIIACPAEAFIKDDVLDKIKQILKPTGIFSVNLLITNENSSYYFKNYMKKLFEKFPVCIYGHSDVEFNTVIGCVKYSISNLEESEVIFQENYNKLIDQWNLPSFMKDIKIRLVNKSKLETIY</sequence>
<reference evidence="3" key="1">
    <citation type="submission" date="2015-08" db="UniProtKB">
        <authorList>
            <consortium name="WormBaseParasite"/>
        </authorList>
    </citation>
    <scope>IDENTIFICATION</scope>
</reference>
<evidence type="ECO:0000313" key="2">
    <source>
        <dbReference type="Proteomes" id="UP000035681"/>
    </source>
</evidence>
<dbReference type="WBParaSite" id="SSTP_0000926100.1">
    <property type="protein sequence ID" value="SSTP_0000926100.1"/>
    <property type="gene ID" value="SSTP_0000926100"/>
</dbReference>
<dbReference type="WBParaSite" id="TCONS_00002788.p1">
    <property type="protein sequence ID" value="TCONS_00002788.p1"/>
    <property type="gene ID" value="XLOC_002592"/>
</dbReference>
<protein>
    <submittedName>
        <fullName evidence="3 4">Methyltranfer_dom domain-containing protein</fullName>
    </submittedName>
</protein>
<accession>A0A0K0EIF6</accession>
<dbReference type="CDD" id="cd02440">
    <property type="entry name" value="AdoMet_MTases"/>
    <property type="match status" value="1"/>
</dbReference>
<dbReference type="InterPro" id="IPR029063">
    <property type="entry name" value="SAM-dependent_MTases_sf"/>
</dbReference>
<dbReference type="Proteomes" id="UP000035681">
    <property type="component" value="Unplaced"/>
</dbReference>
<keyword evidence="2" id="KW-1185">Reference proteome</keyword>
<dbReference type="AlphaFoldDB" id="A0A0K0EIF6"/>
<keyword evidence="1" id="KW-0812">Transmembrane</keyword>
<proteinExistence type="predicted"/>
<dbReference type="Pfam" id="PF01564">
    <property type="entry name" value="Spermine_synth"/>
    <property type="match status" value="1"/>
</dbReference>
<evidence type="ECO:0000256" key="1">
    <source>
        <dbReference type="SAM" id="Phobius"/>
    </source>
</evidence>
<evidence type="ECO:0000313" key="4">
    <source>
        <dbReference type="WBParaSite" id="TCONS_00002788.p1"/>
    </source>
</evidence>
<organism evidence="3">
    <name type="scientific">Strongyloides stercoralis</name>
    <name type="common">Threadworm</name>
    <dbReference type="NCBI Taxonomy" id="6248"/>
    <lineage>
        <taxon>Eukaryota</taxon>
        <taxon>Metazoa</taxon>
        <taxon>Ecdysozoa</taxon>
        <taxon>Nematoda</taxon>
        <taxon>Chromadorea</taxon>
        <taxon>Rhabditida</taxon>
        <taxon>Tylenchina</taxon>
        <taxon>Panagrolaimomorpha</taxon>
        <taxon>Strongyloidoidea</taxon>
        <taxon>Strongyloididae</taxon>
        <taxon>Strongyloides</taxon>
    </lineage>
</organism>
<feature type="transmembrane region" description="Helical" evidence="1">
    <location>
        <begin position="12"/>
        <end position="29"/>
    </location>
</feature>
<keyword evidence="1" id="KW-0472">Membrane</keyword>
<name>A0A0K0EIF6_STRER</name>
<dbReference type="SUPFAM" id="SSF53335">
    <property type="entry name" value="S-adenosyl-L-methionine-dependent methyltransferases"/>
    <property type="match status" value="1"/>
</dbReference>
<dbReference type="Gene3D" id="3.40.50.150">
    <property type="entry name" value="Vaccinia Virus protein VP39"/>
    <property type="match status" value="1"/>
</dbReference>
<dbReference type="STRING" id="6248.A0A0K0EIF6"/>